<accession>A0AC35GIE0</accession>
<sequence length="190" mass="20258">MNSSFIIFLLSIFVLTKAASLSSSVNDGLQQQHLSVEHEDLEELFNEDGEEDECICDDEEDRFKDGNSTRVKRQCGCGYGYCGCAAAPAPAQPAGGNPKNVFVVPFPIPSPPAPIPASAPTPIAPAQAIALPPQPQIPQQPYILPQTSILSSGSSGNACDRLRLILTLTNQLEGLKLIEIAGQCVVQLEK</sequence>
<proteinExistence type="predicted"/>
<protein>
    <submittedName>
        <fullName evidence="2">Uncharacterized protein</fullName>
    </submittedName>
</protein>
<reference evidence="2" key="1">
    <citation type="submission" date="2022-11" db="UniProtKB">
        <authorList>
            <consortium name="WormBaseParasite"/>
        </authorList>
    </citation>
    <scope>IDENTIFICATION</scope>
</reference>
<organism evidence="1 2">
    <name type="scientific">Panagrolaimus sp. PS1159</name>
    <dbReference type="NCBI Taxonomy" id="55785"/>
    <lineage>
        <taxon>Eukaryota</taxon>
        <taxon>Metazoa</taxon>
        <taxon>Ecdysozoa</taxon>
        <taxon>Nematoda</taxon>
        <taxon>Chromadorea</taxon>
        <taxon>Rhabditida</taxon>
        <taxon>Tylenchina</taxon>
        <taxon>Panagrolaimomorpha</taxon>
        <taxon>Panagrolaimoidea</taxon>
        <taxon>Panagrolaimidae</taxon>
        <taxon>Panagrolaimus</taxon>
    </lineage>
</organism>
<dbReference type="WBParaSite" id="PS1159_v2.g5509.t1">
    <property type="protein sequence ID" value="PS1159_v2.g5509.t1"/>
    <property type="gene ID" value="PS1159_v2.g5509"/>
</dbReference>
<evidence type="ECO:0000313" key="1">
    <source>
        <dbReference type="Proteomes" id="UP000887580"/>
    </source>
</evidence>
<name>A0AC35GIE0_9BILA</name>
<evidence type="ECO:0000313" key="2">
    <source>
        <dbReference type="WBParaSite" id="PS1159_v2.g5509.t1"/>
    </source>
</evidence>
<dbReference type="Proteomes" id="UP000887580">
    <property type="component" value="Unplaced"/>
</dbReference>